<evidence type="ECO:0000313" key="3">
    <source>
        <dbReference type="Proteomes" id="UP000065807"/>
    </source>
</evidence>
<dbReference type="Gene3D" id="1.10.10.1320">
    <property type="entry name" value="Anti-sigma factor, zinc-finger domain"/>
    <property type="match status" value="1"/>
</dbReference>
<dbReference type="InterPro" id="IPR041916">
    <property type="entry name" value="Anti_sigma_zinc_sf"/>
</dbReference>
<dbReference type="KEGG" id="lpil:LIP_1469"/>
<reference evidence="3" key="1">
    <citation type="submission" date="2015-07" db="EMBL/GenBank/DDBJ databases">
        <title>Complete genome sequence and phylogenetic analysis of Limnochorda pilosa.</title>
        <authorList>
            <person name="Watanabe M."/>
            <person name="Kojima H."/>
            <person name="Fukui M."/>
        </authorList>
    </citation>
    <scope>NUCLEOTIDE SEQUENCE [LARGE SCALE GENOMIC DNA]</scope>
    <source>
        <strain evidence="3">HC45</strain>
    </source>
</reference>
<protein>
    <recommendedName>
        <fullName evidence="4">Zinc-finger domain-containing protein</fullName>
    </recommendedName>
</protein>
<keyword evidence="3" id="KW-1185">Reference proteome</keyword>
<dbReference type="Proteomes" id="UP000065807">
    <property type="component" value="Chromosome"/>
</dbReference>
<dbReference type="RefSeq" id="WP_068136008.1">
    <property type="nucleotide sequence ID" value="NZ_AP014924.1"/>
</dbReference>
<gene>
    <name evidence="2" type="ORF">LIP_1469</name>
</gene>
<organism evidence="2 3">
    <name type="scientific">Limnochorda pilosa</name>
    <dbReference type="NCBI Taxonomy" id="1555112"/>
    <lineage>
        <taxon>Bacteria</taxon>
        <taxon>Bacillati</taxon>
        <taxon>Bacillota</taxon>
        <taxon>Limnochordia</taxon>
        <taxon>Limnochordales</taxon>
        <taxon>Limnochordaceae</taxon>
        <taxon>Limnochorda</taxon>
    </lineage>
</organism>
<evidence type="ECO:0000256" key="1">
    <source>
        <dbReference type="SAM" id="MobiDB-lite"/>
    </source>
</evidence>
<sequence length="266" mass="27467">MNHEGRGTRRPEPSGAELLALEAVLAASLRSDCPSPQTLGEHRLGLSTGPEQARIARHLSTCPHCREELELLERFLERSDETPEPPAADLSSSRAPGAPGSFKERLFQWTDALASLLGPQTAGRAGISGPAMPVPAGVRGAPGRRMAPGGASPSHEGGAALGLTFASDEAMVALQARPAPHGRFDLLVLVAPVEGSPGDLPVWLRHEGDIVASARTDPAGNAVLAGLAAGAYDLAVQHAAARIWVKGIRLGPSTDSARGDADAPTP</sequence>
<proteinExistence type="predicted"/>
<dbReference type="STRING" id="1555112.LIP_1469"/>
<evidence type="ECO:0008006" key="4">
    <source>
        <dbReference type="Google" id="ProtNLM"/>
    </source>
</evidence>
<evidence type="ECO:0000313" key="2">
    <source>
        <dbReference type="EMBL" id="BAS27318.1"/>
    </source>
</evidence>
<dbReference type="PATRIC" id="fig|1555112.3.peg.1505"/>
<name>A0A0K2SJM8_LIMPI</name>
<dbReference type="AlphaFoldDB" id="A0A0K2SJM8"/>
<dbReference type="EMBL" id="AP014924">
    <property type="protein sequence ID" value="BAS27318.1"/>
    <property type="molecule type" value="Genomic_DNA"/>
</dbReference>
<reference evidence="3" key="2">
    <citation type="journal article" date="2016" name="Int. J. Syst. Evol. Microbiol.">
        <title>Complete genome sequence and cell structure of Limnochorda pilosa, a Gram-negative spore-former within the phylum Firmicutes.</title>
        <authorList>
            <person name="Watanabe M."/>
            <person name="Kojima H."/>
            <person name="Fukui M."/>
        </authorList>
    </citation>
    <scope>NUCLEOTIDE SEQUENCE [LARGE SCALE GENOMIC DNA]</scope>
    <source>
        <strain evidence="3">HC45</strain>
    </source>
</reference>
<feature type="region of interest" description="Disordered" evidence="1">
    <location>
        <begin position="79"/>
        <end position="101"/>
    </location>
</feature>
<accession>A0A0K2SJM8</accession>